<dbReference type="AlphaFoldDB" id="A0A940DR48"/>
<evidence type="ECO:0000256" key="2">
    <source>
        <dbReference type="ARBA" id="ARBA00023110"/>
    </source>
</evidence>
<evidence type="ECO:0000256" key="3">
    <source>
        <dbReference type="ARBA" id="ARBA00023235"/>
    </source>
</evidence>
<dbReference type="Proteomes" id="UP000725002">
    <property type="component" value="Unassembled WGS sequence"/>
</dbReference>
<dbReference type="Gene3D" id="2.40.100.10">
    <property type="entry name" value="Cyclophilin-like"/>
    <property type="match status" value="1"/>
</dbReference>
<comment type="similarity">
    <text evidence="1 4">Belongs to the cyclophilin-type PPIase family.</text>
</comment>
<keyword evidence="2 4" id="KW-0697">Rotamase</keyword>
<comment type="caution">
    <text evidence="6">The sequence shown here is derived from an EMBL/GenBank/DDBJ whole genome shotgun (WGS) entry which is preliminary data.</text>
</comment>
<comment type="catalytic activity">
    <reaction evidence="4">
        <text>[protein]-peptidylproline (omega=180) = [protein]-peptidylproline (omega=0)</text>
        <dbReference type="Rhea" id="RHEA:16237"/>
        <dbReference type="Rhea" id="RHEA-COMP:10747"/>
        <dbReference type="Rhea" id="RHEA-COMP:10748"/>
        <dbReference type="ChEBI" id="CHEBI:83833"/>
        <dbReference type="ChEBI" id="CHEBI:83834"/>
        <dbReference type="EC" id="5.2.1.8"/>
    </reaction>
</comment>
<keyword evidence="3 4" id="KW-0413">Isomerase</keyword>
<evidence type="ECO:0000259" key="5">
    <source>
        <dbReference type="PROSITE" id="PS50072"/>
    </source>
</evidence>
<dbReference type="CDD" id="cd00317">
    <property type="entry name" value="cyclophilin"/>
    <property type="match status" value="1"/>
</dbReference>
<dbReference type="SUPFAM" id="SSF50891">
    <property type="entry name" value="Cyclophilin-like"/>
    <property type="match status" value="1"/>
</dbReference>
<dbReference type="PANTHER" id="PTHR45625:SF4">
    <property type="entry name" value="PEPTIDYLPROLYL ISOMERASE DOMAIN AND WD REPEAT-CONTAINING PROTEIN 1"/>
    <property type="match status" value="1"/>
</dbReference>
<dbReference type="InterPro" id="IPR044666">
    <property type="entry name" value="Cyclophilin_A-like"/>
</dbReference>
<dbReference type="EMBL" id="JADILV010000007">
    <property type="protein sequence ID" value="MBO8482731.1"/>
    <property type="molecule type" value="Genomic_DNA"/>
</dbReference>
<dbReference type="PROSITE" id="PS00170">
    <property type="entry name" value="CSA_PPIASE_1"/>
    <property type="match status" value="1"/>
</dbReference>
<dbReference type="GO" id="GO:0006457">
    <property type="term" value="P:protein folding"/>
    <property type="evidence" value="ECO:0007669"/>
    <property type="project" value="InterPro"/>
</dbReference>
<feature type="chain" id="PRO_5038159385" description="Peptidyl-prolyl cis-trans isomerase" evidence="4">
    <location>
        <begin position="19"/>
        <end position="234"/>
    </location>
</feature>
<evidence type="ECO:0000256" key="4">
    <source>
        <dbReference type="RuleBase" id="RU363019"/>
    </source>
</evidence>
<keyword evidence="4" id="KW-0732">Signal</keyword>
<proteinExistence type="inferred from homology"/>
<accession>A0A940DR48</accession>
<dbReference type="InterPro" id="IPR002130">
    <property type="entry name" value="Cyclophilin-type_PPIase_dom"/>
</dbReference>
<protein>
    <recommendedName>
        <fullName evidence="4">Peptidyl-prolyl cis-trans isomerase</fullName>
        <shortName evidence="4">PPIase</shortName>
        <ecNumber evidence="4">5.2.1.8</ecNumber>
    </recommendedName>
</protein>
<feature type="domain" description="PPIase cyclophilin-type" evidence="5">
    <location>
        <begin position="53"/>
        <end position="210"/>
    </location>
</feature>
<reference evidence="6" key="2">
    <citation type="journal article" date="2021" name="PeerJ">
        <title>Extensive microbial diversity within the chicken gut microbiome revealed by metagenomics and culture.</title>
        <authorList>
            <person name="Gilroy R."/>
            <person name="Ravi A."/>
            <person name="Getino M."/>
            <person name="Pursley I."/>
            <person name="Horton D.L."/>
            <person name="Alikhan N.F."/>
            <person name="Baker D."/>
            <person name="Gharbi K."/>
            <person name="Hall N."/>
            <person name="Watson M."/>
            <person name="Adriaenssens E.M."/>
            <person name="Foster-Nyarko E."/>
            <person name="Jarju S."/>
            <person name="Secka A."/>
            <person name="Antonio M."/>
            <person name="Oren A."/>
            <person name="Chaudhuri R.R."/>
            <person name="La Ragione R."/>
            <person name="Hildebrand F."/>
            <person name="Pallen M.J."/>
        </authorList>
    </citation>
    <scope>NUCLEOTIDE SEQUENCE</scope>
    <source>
        <strain evidence="6">G3-8215</strain>
    </source>
</reference>
<dbReference type="InterPro" id="IPR020892">
    <property type="entry name" value="Cyclophilin-type_PPIase_CS"/>
</dbReference>
<evidence type="ECO:0000256" key="1">
    <source>
        <dbReference type="ARBA" id="ARBA00007365"/>
    </source>
</evidence>
<comment type="function">
    <text evidence="4">PPIases accelerate the folding of proteins. It catalyzes the cis-trans isomerization of proline imidic peptide bonds in oligopeptides.</text>
</comment>
<gene>
    <name evidence="6" type="ORF">IAB75_01220</name>
</gene>
<organism evidence="6 7">
    <name type="scientific">Candidatus Cryptobacteroides avicola</name>
    <dbReference type="NCBI Taxonomy" id="2840757"/>
    <lineage>
        <taxon>Bacteria</taxon>
        <taxon>Pseudomonadati</taxon>
        <taxon>Bacteroidota</taxon>
        <taxon>Bacteroidia</taxon>
        <taxon>Bacteroidales</taxon>
        <taxon>Candidatus Cryptobacteroides</taxon>
    </lineage>
</organism>
<dbReference type="Pfam" id="PF00160">
    <property type="entry name" value="Pro_isomerase"/>
    <property type="match status" value="1"/>
</dbReference>
<dbReference type="InterPro" id="IPR029000">
    <property type="entry name" value="Cyclophilin-like_dom_sf"/>
</dbReference>
<dbReference type="PANTHER" id="PTHR45625">
    <property type="entry name" value="PEPTIDYL-PROLYL CIS-TRANS ISOMERASE-RELATED"/>
    <property type="match status" value="1"/>
</dbReference>
<evidence type="ECO:0000313" key="7">
    <source>
        <dbReference type="Proteomes" id="UP000725002"/>
    </source>
</evidence>
<name>A0A940DR48_9BACT</name>
<reference evidence="6" key="1">
    <citation type="submission" date="2020-10" db="EMBL/GenBank/DDBJ databases">
        <authorList>
            <person name="Gilroy R."/>
        </authorList>
    </citation>
    <scope>NUCLEOTIDE SEQUENCE</scope>
    <source>
        <strain evidence="6">G3-8215</strain>
    </source>
</reference>
<dbReference type="GO" id="GO:0003755">
    <property type="term" value="F:peptidyl-prolyl cis-trans isomerase activity"/>
    <property type="evidence" value="ECO:0007669"/>
    <property type="project" value="UniProtKB-UniRule"/>
</dbReference>
<dbReference type="PROSITE" id="PS51257">
    <property type="entry name" value="PROKAR_LIPOPROTEIN"/>
    <property type="match status" value="1"/>
</dbReference>
<feature type="signal peptide" evidence="4">
    <location>
        <begin position="1"/>
        <end position="18"/>
    </location>
</feature>
<evidence type="ECO:0000313" key="6">
    <source>
        <dbReference type="EMBL" id="MBO8482731.1"/>
    </source>
</evidence>
<dbReference type="EC" id="5.2.1.8" evidence="4"/>
<dbReference type="PRINTS" id="PR00153">
    <property type="entry name" value="CSAPPISMRASE"/>
</dbReference>
<dbReference type="PROSITE" id="PS50072">
    <property type="entry name" value="CSA_PPIASE_2"/>
    <property type="match status" value="1"/>
</dbReference>
<sequence length="234" mass="25388">MRQIFLRLMCALGIIAMASSCGNSGQKQNKEKEKTMTFDVTALSEEPVLDIKTDLGTIKVKLYKETPLHRDNFLKLASEGYYDGLLFHRVINGFMIQTGDPLTKDPSQSARYGTGGPGYTIPAEILPQFTHKKGALAAARRGDAANPKKESSGSQFYIVQDANTCAQLDGGYTVFGETVSGFEVIDKIAAVETDGRDKPVKDIHIISVRPDTSTLAALAAAGRPWKGCEENPTI</sequence>